<keyword evidence="4" id="KW-0560">Oxidoreductase</keyword>
<dbReference type="Gene3D" id="3.50.50.60">
    <property type="entry name" value="FAD/NAD(P)-binding domain"/>
    <property type="match status" value="1"/>
</dbReference>
<dbReference type="RefSeq" id="WP_114210406.1">
    <property type="nucleotide sequence ID" value="NZ_CP030840.1"/>
</dbReference>
<evidence type="ECO:0000256" key="2">
    <source>
        <dbReference type="ARBA" id="ARBA00022827"/>
    </source>
</evidence>
<dbReference type="InterPro" id="IPR036188">
    <property type="entry name" value="FAD/NAD-bd_sf"/>
</dbReference>
<dbReference type="GO" id="GO:0016709">
    <property type="term" value="F:oxidoreductase activity, acting on paired donors, with incorporation or reduction of molecular oxygen, NAD(P)H as one donor, and incorporation of one atom of oxygen"/>
    <property type="evidence" value="ECO:0007669"/>
    <property type="project" value="UniProtKB-ARBA"/>
</dbReference>
<keyword evidence="4" id="KW-0503">Monooxygenase</keyword>
<gene>
    <name evidence="4" type="ORF">ACPOL_6587</name>
</gene>
<evidence type="ECO:0000259" key="3">
    <source>
        <dbReference type="Pfam" id="PF01494"/>
    </source>
</evidence>
<proteinExistence type="predicted"/>
<dbReference type="GO" id="GO:0071949">
    <property type="term" value="F:FAD binding"/>
    <property type="evidence" value="ECO:0007669"/>
    <property type="project" value="InterPro"/>
</dbReference>
<evidence type="ECO:0000313" key="4">
    <source>
        <dbReference type="EMBL" id="AXC15801.1"/>
    </source>
</evidence>
<dbReference type="Gene3D" id="3.30.9.10">
    <property type="entry name" value="D-Amino Acid Oxidase, subunit A, domain 2"/>
    <property type="match status" value="1"/>
</dbReference>
<dbReference type="Gene3D" id="3.40.30.120">
    <property type="match status" value="1"/>
</dbReference>
<dbReference type="PANTHER" id="PTHR43004:SF8">
    <property type="entry name" value="FAD-BINDING DOMAIN-CONTAINING PROTEIN-RELATED"/>
    <property type="match status" value="1"/>
</dbReference>
<dbReference type="AlphaFoldDB" id="A0A2Z5G9I3"/>
<feature type="domain" description="FAD-binding" evidence="3">
    <location>
        <begin position="3"/>
        <end position="361"/>
    </location>
</feature>
<keyword evidence="2" id="KW-0274">FAD</keyword>
<organism evidence="4 5">
    <name type="scientific">Acidisarcina polymorpha</name>
    <dbReference type="NCBI Taxonomy" id="2211140"/>
    <lineage>
        <taxon>Bacteria</taxon>
        <taxon>Pseudomonadati</taxon>
        <taxon>Acidobacteriota</taxon>
        <taxon>Terriglobia</taxon>
        <taxon>Terriglobales</taxon>
        <taxon>Acidobacteriaceae</taxon>
        <taxon>Acidisarcina</taxon>
    </lineage>
</organism>
<reference evidence="4 5" key="1">
    <citation type="journal article" date="2018" name="Front. Microbiol.">
        <title>Hydrolytic Capabilities as a Key to Environmental Success: Chitinolytic and Cellulolytic Acidobacteria From Acidic Sub-arctic Soils and Boreal Peatlands.</title>
        <authorList>
            <person name="Belova S.E."/>
            <person name="Ravin N.V."/>
            <person name="Pankratov T.A."/>
            <person name="Rakitin A.L."/>
            <person name="Ivanova A.A."/>
            <person name="Beletsky A.V."/>
            <person name="Mardanov A.V."/>
            <person name="Sinninghe Damste J.S."/>
            <person name="Dedysh S.N."/>
        </authorList>
    </citation>
    <scope>NUCLEOTIDE SEQUENCE [LARGE SCALE GENOMIC DNA]</scope>
    <source>
        <strain evidence="4 5">SBC82</strain>
    </source>
</reference>
<dbReference type="KEGG" id="abas:ACPOL_6587"/>
<protein>
    <submittedName>
        <fullName evidence="4">2,4-dichlorophenol 6-monooxygenase</fullName>
    </submittedName>
</protein>
<evidence type="ECO:0000256" key="1">
    <source>
        <dbReference type="ARBA" id="ARBA00022630"/>
    </source>
</evidence>
<dbReference type="EMBL" id="CP030840">
    <property type="protein sequence ID" value="AXC15801.1"/>
    <property type="molecule type" value="Genomic_DNA"/>
</dbReference>
<sequence length="577" mass="62345">MIETEVLVIGCGPSGLTAALSLSQLGVKVLAITKHKSLSPTPRAHFTNQRTFEILRDHGLESRALQIATPYSKMPDILFMRSLVGEEFARVRELGTSYADDSVSPCIIADLAQDQLEPLLLDAATKMGALVRFSTELLSFEQNDDGVIATVLDRISGEHLVVKARFMIGADGGKSLVASQLELPFEGPGEIGGSINLLFRADLSSYVEYRPGMLYFLIRTPDDPEGPGLAILRCTKPWTEWILIQGLAVGQEPPASSSQENIGAIRNYLGVPNLPVTLLGTDPWRMNTLYATSYHRGRVFCIGDAVHRHVPASGLGSNTGIQDAYNLSWKLHLVLRGKAGPDLLATYDDERVPVGRQVAKRALKSMEGYGPLLEGIGVLGTNAGPTGPEWSTILSSDTQDGKAHRAALNKSIAAIKYEFRGRGVELNRMYVSSAIIPDGTPIPASMPDAELFYNPSTRPGAYLPHAWVQRHGQNVSTLDLVGKGSFTIITGIGGESWLKAADAASARWDIVLNTIVIGPGCDVTDLYLEWTSRREIDEDGCLLVRPDGHVACRFVTCSGLTVEDALTSAFGTILGKH</sequence>
<dbReference type="OrthoDB" id="9766816at2"/>
<accession>A0A2Z5G9I3</accession>
<keyword evidence="5" id="KW-1185">Reference proteome</keyword>
<keyword evidence="1" id="KW-0285">Flavoprotein</keyword>
<dbReference type="InterPro" id="IPR002938">
    <property type="entry name" value="FAD-bd"/>
</dbReference>
<dbReference type="Pfam" id="PF01494">
    <property type="entry name" value="FAD_binding_3"/>
    <property type="match status" value="1"/>
</dbReference>
<dbReference type="Pfam" id="PF21274">
    <property type="entry name" value="Rng_hyd_C"/>
    <property type="match status" value="1"/>
</dbReference>
<dbReference type="SUPFAM" id="SSF51905">
    <property type="entry name" value="FAD/NAD(P)-binding domain"/>
    <property type="match status" value="1"/>
</dbReference>
<dbReference type="Proteomes" id="UP000253606">
    <property type="component" value="Chromosome"/>
</dbReference>
<evidence type="ECO:0000313" key="5">
    <source>
        <dbReference type="Proteomes" id="UP000253606"/>
    </source>
</evidence>
<dbReference type="PANTHER" id="PTHR43004">
    <property type="entry name" value="TRK SYSTEM POTASSIUM UPTAKE PROTEIN"/>
    <property type="match status" value="1"/>
</dbReference>
<dbReference type="InterPro" id="IPR050641">
    <property type="entry name" value="RIFMO-like"/>
</dbReference>
<dbReference type="PRINTS" id="PR00420">
    <property type="entry name" value="RNGMNOXGNASE"/>
</dbReference>
<name>A0A2Z5G9I3_9BACT</name>